<protein>
    <submittedName>
        <fullName evidence="1">Uncharacterized protein</fullName>
    </submittedName>
</protein>
<accession>A0A6J5MTB6</accession>
<sequence length="151" mass="17105">MNGFYYVIDKLRDYIKDTGFVHTVSTGDIFEIDLVKQTIYPLSHIIVNNASPKEFVSSYNISILFMDLVDISKENATDVFEGNDNLLDILNDQLAIAQRLVSSLKRGDLFSNLVQIDGDPLCEPFTDRFENKVAGWTLTFDIIVPNDMTIC</sequence>
<name>A0A6J5MTB6_9CAUD</name>
<reference evidence="1" key="1">
    <citation type="submission" date="2020-04" db="EMBL/GenBank/DDBJ databases">
        <authorList>
            <person name="Chiriac C."/>
            <person name="Salcher M."/>
            <person name="Ghai R."/>
            <person name="Kavagutti S V."/>
        </authorList>
    </citation>
    <scope>NUCLEOTIDE SEQUENCE</scope>
</reference>
<organism evidence="1">
    <name type="scientific">uncultured Caudovirales phage</name>
    <dbReference type="NCBI Taxonomy" id="2100421"/>
    <lineage>
        <taxon>Viruses</taxon>
        <taxon>Duplodnaviria</taxon>
        <taxon>Heunggongvirae</taxon>
        <taxon>Uroviricota</taxon>
        <taxon>Caudoviricetes</taxon>
        <taxon>Peduoviridae</taxon>
        <taxon>Maltschvirus</taxon>
        <taxon>Maltschvirus maltsch</taxon>
    </lineage>
</organism>
<dbReference type="EMBL" id="LR796495">
    <property type="protein sequence ID" value="CAB4148256.1"/>
    <property type="molecule type" value="Genomic_DNA"/>
</dbReference>
<proteinExistence type="predicted"/>
<gene>
    <name evidence="1" type="ORF">UFOVP520_35</name>
</gene>
<evidence type="ECO:0000313" key="1">
    <source>
        <dbReference type="EMBL" id="CAB4148256.1"/>
    </source>
</evidence>